<protein>
    <submittedName>
        <fullName evidence="1">Orf34</fullName>
    </submittedName>
</protein>
<accession>A0A7S7BW23</accession>
<evidence type="ECO:0000313" key="1">
    <source>
        <dbReference type="EMBL" id="QOW97180.1"/>
    </source>
</evidence>
<sequence length="33" mass="3850">MLIDVKKTDSGSDFLFYKKRDMDFYEAAVNACK</sequence>
<name>A0A7S7BW23_SERMA</name>
<organism evidence="1">
    <name type="scientific">Serratia marcescens</name>
    <dbReference type="NCBI Taxonomy" id="615"/>
    <lineage>
        <taxon>Bacteria</taxon>
        <taxon>Pseudomonadati</taxon>
        <taxon>Pseudomonadota</taxon>
        <taxon>Gammaproteobacteria</taxon>
        <taxon>Enterobacterales</taxon>
        <taxon>Yersiniaceae</taxon>
        <taxon>Serratia</taxon>
    </lineage>
</organism>
<dbReference type="EMBL" id="MW052059">
    <property type="protein sequence ID" value="QOW97180.1"/>
    <property type="molecule type" value="Genomic_DNA"/>
</dbReference>
<reference evidence="1" key="1">
    <citation type="submission" date="2020-09" db="EMBL/GenBank/DDBJ databases">
        <authorList>
            <person name="Eze J.U."/>
            <person name="Rahube T.O."/>
        </authorList>
    </citation>
    <scope>NUCLEOTIDE SEQUENCE</scope>
    <source>
        <strain evidence="1">DM6</strain>
    </source>
</reference>
<dbReference type="AlphaFoldDB" id="A0A7S7BW23"/>
<proteinExistence type="predicted"/>